<evidence type="ECO:0000256" key="1">
    <source>
        <dbReference type="SAM" id="MobiDB-lite"/>
    </source>
</evidence>
<name>A0A2T0SHV6_9ACTN</name>
<proteinExistence type="predicted"/>
<feature type="region of interest" description="Disordered" evidence="1">
    <location>
        <begin position="70"/>
        <end position="91"/>
    </location>
</feature>
<evidence type="ECO:0000313" key="2">
    <source>
        <dbReference type="EMBL" id="PRY32967.1"/>
    </source>
</evidence>
<comment type="caution">
    <text evidence="2">The sequence shown here is derived from an EMBL/GenBank/DDBJ whole genome shotgun (WGS) entry which is preliminary data.</text>
</comment>
<dbReference type="OrthoDB" id="3298271at2"/>
<dbReference type="AlphaFoldDB" id="A0A2T0SHV6"/>
<protein>
    <submittedName>
        <fullName evidence="2">Uncharacterized protein</fullName>
    </submittedName>
</protein>
<dbReference type="RefSeq" id="WP_106124334.1">
    <property type="nucleotide sequence ID" value="NZ_PVZG01000001.1"/>
</dbReference>
<dbReference type="EMBL" id="PVZG01000001">
    <property type="protein sequence ID" value="PRY32967.1"/>
    <property type="molecule type" value="Genomic_DNA"/>
</dbReference>
<accession>A0A2T0SHV6</accession>
<evidence type="ECO:0000313" key="3">
    <source>
        <dbReference type="Proteomes" id="UP000239209"/>
    </source>
</evidence>
<dbReference type="Proteomes" id="UP000239209">
    <property type="component" value="Unassembled WGS sequence"/>
</dbReference>
<keyword evidence="3" id="KW-1185">Reference proteome</keyword>
<organism evidence="2 3">
    <name type="scientific">Pseudosporangium ferrugineum</name>
    <dbReference type="NCBI Taxonomy" id="439699"/>
    <lineage>
        <taxon>Bacteria</taxon>
        <taxon>Bacillati</taxon>
        <taxon>Actinomycetota</taxon>
        <taxon>Actinomycetes</taxon>
        <taxon>Micromonosporales</taxon>
        <taxon>Micromonosporaceae</taxon>
        <taxon>Pseudosporangium</taxon>
    </lineage>
</organism>
<reference evidence="2 3" key="1">
    <citation type="submission" date="2018-03" db="EMBL/GenBank/DDBJ databases">
        <title>Genomic Encyclopedia of Archaeal and Bacterial Type Strains, Phase II (KMG-II): from individual species to whole genera.</title>
        <authorList>
            <person name="Goeker M."/>
        </authorList>
    </citation>
    <scope>NUCLEOTIDE SEQUENCE [LARGE SCALE GENOMIC DNA]</scope>
    <source>
        <strain evidence="2 3">DSM 45348</strain>
    </source>
</reference>
<sequence length="91" mass="9495">MLLTLVLTVALIGACVSVLWPWNGVEPEDKGEPAAPVREPETLEGALVAQLAAGEISRGQYARAMERLAARDDERHPLAVPPDNGPAGAGA</sequence>
<gene>
    <name evidence="2" type="ORF">CLV70_101127</name>
</gene>